<dbReference type="InterPro" id="IPR047187">
    <property type="entry name" value="SF1_C_Upf1"/>
</dbReference>
<feature type="domain" description="NF-X1-type" evidence="11">
    <location>
        <begin position="968"/>
        <end position="995"/>
    </location>
</feature>
<keyword evidence="7" id="KW-0862">Zinc</keyword>
<keyword evidence="5" id="KW-0378">Hydrolase</keyword>
<dbReference type="SUPFAM" id="SSF52540">
    <property type="entry name" value="P-loop containing nucleoside triphosphate hydrolases"/>
    <property type="match status" value="1"/>
</dbReference>
<dbReference type="FunFam" id="3.40.50.300:FF:000326">
    <property type="entry name" value="P-loop containing nucleoside triphosphate hydrolase"/>
    <property type="match status" value="1"/>
</dbReference>
<evidence type="ECO:0000256" key="1">
    <source>
        <dbReference type="ARBA" id="ARBA00022723"/>
    </source>
</evidence>
<dbReference type="InterPro" id="IPR000967">
    <property type="entry name" value="Znf_NFX1"/>
</dbReference>
<dbReference type="GO" id="GO:0008270">
    <property type="term" value="F:zinc ion binding"/>
    <property type="evidence" value="ECO:0007669"/>
    <property type="project" value="UniProtKB-KW"/>
</dbReference>
<dbReference type="Proteomes" id="UP001152798">
    <property type="component" value="Chromosome 6"/>
</dbReference>
<keyword evidence="6" id="KW-0347">Helicase</keyword>
<evidence type="ECO:0000256" key="5">
    <source>
        <dbReference type="ARBA" id="ARBA00022801"/>
    </source>
</evidence>
<proteinExistence type="predicted"/>
<dbReference type="OrthoDB" id="2423195at2759"/>
<evidence type="ECO:0008006" key="14">
    <source>
        <dbReference type="Google" id="ProtNLM"/>
    </source>
</evidence>
<dbReference type="Gene3D" id="3.40.50.300">
    <property type="entry name" value="P-loop containing nucleotide triphosphate hydrolases"/>
    <property type="match status" value="3"/>
</dbReference>
<dbReference type="GO" id="GO:0005694">
    <property type="term" value="C:chromosome"/>
    <property type="evidence" value="ECO:0007669"/>
    <property type="project" value="UniProtKB-ARBA"/>
</dbReference>
<keyword evidence="1" id="KW-0479">Metal-binding</keyword>
<dbReference type="EMBL" id="OV725082">
    <property type="protein sequence ID" value="CAH1406110.1"/>
    <property type="molecule type" value="Genomic_DNA"/>
</dbReference>
<dbReference type="GO" id="GO:0031380">
    <property type="term" value="C:nuclear RNA-directed RNA polymerase complex"/>
    <property type="evidence" value="ECO:0007669"/>
    <property type="project" value="TreeGrafter"/>
</dbReference>
<name>A0A9P0HNQ6_NEZVI</name>
<sequence>MKQVGKSEWREKWRSFTACSAQSSIASWALRSSFRDILTVDCFRIMVENIDEQLSNMNSQYDVSNLNSLPSPEDINEIPELQANIIKGPYDSPSHYLNIHFKLLKEDFVSNLRNGLQEYKANLEENNAFQIKDLFVYDALYCGLINHSRKTNLAISFEIDNEKLKKVDWATSKRLIYGSLLLISNDNFKTYYLTLLDGKKTPESGDKNFVISTLVVDKFIKLKKYTKCSIIESKVFFNPYFHVLKAIKKIHLNNFPMDKYIIQACTELNPPGYLNNETNYLIEGNEININNITSYENPKIFGLNEFQISALQAALTKEFVIIQGPPGTGKSYLGLKIINILLNNSSVWKKDESPILVICCRNNAVDQVLESLIKDGKKIVRLGSQSNNEHVKDSCLRNAVKLIYTNPVFRDKINAIRNQIENLKSQIVEMQSVIDSINDKKAVLNIDSLSDILTTTQKQTLTESSVFEEWLFGGNDDCDSSEALLDGLSFDNLEYNSSFMMNITVEHESSLFLLRITDLINELCDLRMKIDFIYSYKDDLQLKGPDILLNVVEILQEYGVKELFLKKVVNRINLDINNFIDVTQLNPDNLFELSIPERWKLYKHWADLFCKQCLEKIEGYLHQINEKQNDLDELNNTSDGHKVLQLCPDVVGATTAGAARTRSLLAVLKPKIVIFEEAAEVLESHTVAALTQCCEHVIMIGDHQQLRPNPASHISVLKYNLDISLFERMINNGLEYFTLNEQHRMRPLISSLVIPQFYPKLQNHKSVENYPDIRGLRDNMFFVDHIIPEDELIDSDSHRNKHEAHFILALADYVLKQGYNKEDITILTLYGAQFFYLQEVRSDYPSLKDVSMEVVDNFQGQENKIILLSLVRSNPQTIGFLSKMNRICVALTRAREGFYLIGNMKTLKDNSSVWEGINETLQKNKVIGNELPLKCNTHGTITNVRTSDDFLPLVFGGCTLICGAKLECGHVCELQCHSADEGHLGIYSCQKPCERKADCNIHDCKALCGDPCPKCDVNLETILPCGHPGSKECRGESLPCSSNCTDMLSCGHSCSKECHYPMPHLPDEVVCTESSLERLSCGHDMEVPCSVGTIKEMICKESVEKCLPCGHFITIACHLSSEGNIFCEKMVEKELKCEHGFQLEKCSTPTNDIVCKKEVIKTIEECGHKMKVMCYTKSSKTLCDQACELIKQCGHNCSGLCGRPCPKCLEMVEIDLVCGHKGFSPCADIVDMKTLDKKMNFGSLNCEKLCKSILKCGHKCEGTCGKCMQGCIHEACIVTCGAVLLCGHICSNNCSSSIHLCDQKCLNICKHQTCKNKCSQPCQKCEKQCEWQCEHFRCTKLCWEECDRPVCEAPCKKLLPCGHICNGFCGEPCPLVCIVCTPGNDRSKSNYILLEDCGHIISKNEFSTLISTTIGLFICPRCKKPQTSSHYVRYYTKQWFFLFPKIRRKHLNQYNNVADLVLDFKSLLGRIHKILNFRFNNFEELKLLLNGIVKSIKTILLKQNNGTSIETLRSLLFVSYYISEAFQLIQQTNQTNDFDYLSRLNYLASYLKKWETGISRDQMYQFKDELFRLMVICKLNEIKAKIINGAEPIKKVYLDEAWESTCGFEEFDDKKQKYVVSLIKQIDSNYDINLKFLSNEFLSIFEKYYSLTLHKESWKKCNKNGYIFYSPDKALSESRGLTCIDSQRELSF</sequence>
<evidence type="ECO:0000256" key="3">
    <source>
        <dbReference type="ARBA" id="ARBA00022741"/>
    </source>
</evidence>
<keyword evidence="8" id="KW-0067">ATP-binding</keyword>
<dbReference type="SMART" id="SM00438">
    <property type="entry name" value="ZnF_NFX"/>
    <property type="match status" value="5"/>
</dbReference>
<keyword evidence="3" id="KW-0547">Nucleotide-binding</keyword>
<dbReference type="InterPro" id="IPR027417">
    <property type="entry name" value="P-loop_NTPase"/>
</dbReference>
<dbReference type="InterPro" id="IPR003593">
    <property type="entry name" value="AAA+_ATPase"/>
</dbReference>
<accession>A0A9P0HNQ6</accession>
<dbReference type="InterPro" id="IPR041677">
    <property type="entry name" value="DNA2/NAM7_AAA_11"/>
</dbReference>
<feature type="domain" description="NF-X1-type" evidence="11">
    <location>
        <begin position="1050"/>
        <end position="1073"/>
    </location>
</feature>
<evidence type="ECO:0000256" key="6">
    <source>
        <dbReference type="ARBA" id="ARBA00022806"/>
    </source>
</evidence>
<reference evidence="12" key="1">
    <citation type="submission" date="2022-01" db="EMBL/GenBank/DDBJ databases">
        <authorList>
            <person name="King R."/>
        </authorList>
    </citation>
    <scope>NUCLEOTIDE SEQUENCE</scope>
</reference>
<keyword evidence="9" id="KW-0175">Coiled coil</keyword>
<evidence type="ECO:0000259" key="11">
    <source>
        <dbReference type="SMART" id="SM00438"/>
    </source>
</evidence>
<dbReference type="Pfam" id="PF25396">
    <property type="entry name" value="ZNFX1"/>
    <property type="match status" value="1"/>
</dbReference>
<feature type="domain" description="NF-X1-type" evidence="11">
    <location>
        <begin position="1286"/>
        <end position="1307"/>
    </location>
</feature>
<feature type="domain" description="NF-X1-type" evidence="11">
    <location>
        <begin position="999"/>
        <end position="1017"/>
    </location>
</feature>
<keyword evidence="2" id="KW-0677">Repeat</keyword>
<dbReference type="InterPro" id="IPR045055">
    <property type="entry name" value="DNA2/NAM7-like"/>
</dbReference>
<dbReference type="GO" id="GO:0005524">
    <property type="term" value="F:ATP binding"/>
    <property type="evidence" value="ECO:0007669"/>
    <property type="project" value="UniProtKB-KW"/>
</dbReference>
<evidence type="ECO:0000313" key="13">
    <source>
        <dbReference type="Proteomes" id="UP001152798"/>
    </source>
</evidence>
<evidence type="ECO:0000256" key="7">
    <source>
        <dbReference type="ARBA" id="ARBA00022833"/>
    </source>
</evidence>
<dbReference type="InterPro" id="IPR057373">
    <property type="entry name" value="ZNFX1"/>
</dbReference>
<keyword evidence="4" id="KW-0863">Zinc-finger</keyword>
<keyword evidence="13" id="KW-1185">Reference proteome</keyword>
<evidence type="ECO:0000256" key="9">
    <source>
        <dbReference type="SAM" id="Coils"/>
    </source>
</evidence>
<evidence type="ECO:0000256" key="2">
    <source>
        <dbReference type="ARBA" id="ARBA00022737"/>
    </source>
</evidence>
<dbReference type="GO" id="GO:0031048">
    <property type="term" value="P:regulatory ncRNA-mediated heterochromatin formation"/>
    <property type="evidence" value="ECO:0007669"/>
    <property type="project" value="TreeGrafter"/>
</dbReference>
<protein>
    <recommendedName>
        <fullName evidence="14">NFX1-type zinc finger-containing protein 1</fullName>
    </recommendedName>
</protein>
<dbReference type="Pfam" id="PF13086">
    <property type="entry name" value="AAA_11"/>
    <property type="match status" value="2"/>
</dbReference>
<dbReference type="PANTHER" id="PTHR10887">
    <property type="entry name" value="DNA2/NAM7 HELICASE FAMILY"/>
    <property type="match status" value="1"/>
</dbReference>
<dbReference type="GO" id="GO:0004386">
    <property type="term" value="F:helicase activity"/>
    <property type="evidence" value="ECO:0007669"/>
    <property type="project" value="UniProtKB-KW"/>
</dbReference>
<evidence type="ECO:0000313" key="12">
    <source>
        <dbReference type="EMBL" id="CAH1406110.1"/>
    </source>
</evidence>
<evidence type="ECO:0000256" key="4">
    <source>
        <dbReference type="ARBA" id="ARBA00022771"/>
    </source>
</evidence>
<dbReference type="GO" id="GO:0016787">
    <property type="term" value="F:hydrolase activity"/>
    <property type="evidence" value="ECO:0007669"/>
    <property type="project" value="UniProtKB-KW"/>
</dbReference>
<evidence type="ECO:0000256" key="8">
    <source>
        <dbReference type="ARBA" id="ARBA00022840"/>
    </source>
</evidence>
<dbReference type="SMART" id="SM00382">
    <property type="entry name" value="AAA"/>
    <property type="match status" value="1"/>
</dbReference>
<organism evidence="12 13">
    <name type="scientific">Nezara viridula</name>
    <name type="common">Southern green stink bug</name>
    <name type="synonym">Cimex viridulus</name>
    <dbReference type="NCBI Taxonomy" id="85310"/>
    <lineage>
        <taxon>Eukaryota</taxon>
        <taxon>Metazoa</taxon>
        <taxon>Ecdysozoa</taxon>
        <taxon>Arthropoda</taxon>
        <taxon>Hexapoda</taxon>
        <taxon>Insecta</taxon>
        <taxon>Pterygota</taxon>
        <taxon>Neoptera</taxon>
        <taxon>Paraneoptera</taxon>
        <taxon>Hemiptera</taxon>
        <taxon>Heteroptera</taxon>
        <taxon>Panheteroptera</taxon>
        <taxon>Pentatomomorpha</taxon>
        <taxon>Pentatomoidea</taxon>
        <taxon>Pentatomidae</taxon>
        <taxon>Pentatominae</taxon>
        <taxon>Nezara</taxon>
    </lineage>
</organism>
<dbReference type="PANTHER" id="PTHR10887:SF341">
    <property type="entry name" value="NFX1-TYPE ZINC FINGER-CONTAINING PROTEIN 1"/>
    <property type="match status" value="1"/>
</dbReference>
<evidence type="ECO:0000259" key="10">
    <source>
        <dbReference type="SMART" id="SM00382"/>
    </source>
</evidence>
<feature type="coiled-coil region" evidence="9">
    <location>
        <begin position="413"/>
        <end position="440"/>
    </location>
</feature>
<feature type="domain" description="NF-X1-type" evidence="11">
    <location>
        <begin position="1193"/>
        <end position="1210"/>
    </location>
</feature>
<gene>
    <name evidence="12" type="ORF">NEZAVI_LOCUS14125</name>
</gene>
<feature type="domain" description="AAA+ ATPase" evidence="10">
    <location>
        <begin position="316"/>
        <end position="727"/>
    </location>
</feature>
<dbReference type="CDD" id="cd18808">
    <property type="entry name" value="SF1_C_Upf1"/>
    <property type="match status" value="1"/>
</dbReference>
<dbReference type="Pfam" id="PF13087">
    <property type="entry name" value="AAA_12"/>
    <property type="match status" value="1"/>
</dbReference>
<dbReference type="InterPro" id="IPR041679">
    <property type="entry name" value="DNA2/NAM7-like_C"/>
</dbReference>